<dbReference type="Proteomes" id="UP000221734">
    <property type="component" value="Chromosome Kuenenia_stuttgartiensis_MBR1"/>
</dbReference>
<reference evidence="2" key="1">
    <citation type="submission" date="2017-10" db="EMBL/GenBank/DDBJ databases">
        <authorList>
            <person name="Frank J."/>
        </authorList>
    </citation>
    <scope>NUCLEOTIDE SEQUENCE [LARGE SCALE GENOMIC DNA]</scope>
</reference>
<name>A0A2C9CFE8_KUEST</name>
<dbReference type="AlphaFoldDB" id="A0A2C9CFE8"/>
<dbReference type="Gene3D" id="1.10.3210.10">
    <property type="entry name" value="Hypothetical protein af1432"/>
    <property type="match status" value="1"/>
</dbReference>
<protein>
    <submittedName>
        <fullName evidence="1">Uncharacterized protein</fullName>
    </submittedName>
</protein>
<accession>A0A2C9CFE8</accession>
<keyword evidence="2" id="KW-1185">Reference proteome</keyword>
<evidence type="ECO:0000313" key="2">
    <source>
        <dbReference type="Proteomes" id="UP000221734"/>
    </source>
</evidence>
<evidence type="ECO:0000313" key="1">
    <source>
        <dbReference type="EMBL" id="SOH04619.1"/>
    </source>
</evidence>
<sequence>MYSIHLYLIGVTGNRYKIKSMIRKHVNNITPGMALGKTIYGDNYAILLKKGIAITQDHILSLKRRGIVCVYVEEEDTADIETPEIVSEKVHTMMTKRVIITYKKISDSFKDLSMKGSTCESIINSINSEKFKKTFHQNIELKQLNNDITPFPERFQQNPYFKRVSTNSK</sequence>
<proteinExistence type="predicted"/>
<organism evidence="1 2">
    <name type="scientific">Kuenenia stuttgartiensis</name>
    <dbReference type="NCBI Taxonomy" id="174633"/>
    <lineage>
        <taxon>Bacteria</taxon>
        <taxon>Pseudomonadati</taxon>
        <taxon>Planctomycetota</taxon>
        <taxon>Candidatus Brocadiia</taxon>
        <taxon>Candidatus Brocadiales</taxon>
        <taxon>Candidatus Brocadiaceae</taxon>
        <taxon>Candidatus Kuenenia</taxon>
    </lineage>
</organism>
<dbReference type="EMBL" id="LT934425">
    <property type="protein sequence ID" value="SOH04619.1"/>
    <property type="molecule type" value="Genomic_DNA"/>
</dbReference>
<dbReference type="KEGG" id="kst:KSMBR1_2122"/>
<gene>
    <name evidence="1" type="ORF">KSMBR1_2122</name>
</gene>